<protein>
    <submittedName>
        <fullName evidence="3">Serine hydrolase</fullName>
    </submittedName>
</protein>
<proteinExistence type="predicted"/>
<dbReference type="Pfam" id="PF13354">
    <property type="entry name" value="Beta-lactamase2"/>
    <property type="match status" value="1"/>
</dbReference>
<dbReference type="PANTHER" id="PTHR35333:SF5">
    <property type="entry name" value="CONSERVED LIPOPROTEIN LPQF-RELATED"/>
    <property type="match status" value="1"/>
</dbReference>
<comment type="catalytic activity">
    <reaction evidence="1">
        <text>a beta-lactam + H2O = a substituted beta-amino acid</text>
        <dbReference type="Rhea" id="RHEA:20401"/>
        <dbReference type="ChEBI" id="CHEBI:15377"/>
        <dbReference type="ChEBI" id="CHEBI:35627"/>
        <dbReference type="ChEBI" id="CHEBI:140347"/>
        <dbReference type="EC" id="3.5.2.6"/>
    </reaction>
</comment>
<dbReference type="GO" id="GO:0046677">
    <property type="term" value="P:response to antibiotic"/>
    <property type="evidence" value="ECO:0007669"/>
    <property type="project" value="InterPro"/>
</dbReference>
<dbReference type="SUPFAM" id="SSF56601">
    <property type="entry name" value="beta-lactamase/transpeptidase-like"/>
    <property type="match status" value="1"/>
</dbReference>
<dbReference type="Proteomes" id="UP000284322">
    <property type="component" value="Unassembled WGS sequence"/>
</dbReference>
<dbReference type="GO" id="GO:0008800">
    <property type="term" value="F:beta-lactamase activity"/>
    <property type="evidence" value="ECO:0007669"/>
    <property type="project" value="UniProtKB-EC"/>
</dbReference>
<dbReference type="InterPro" id="IPR000871">
    <property type="entry name" value="Beta-lactam_class-A"/>
</dbReference>
<evidence type="ECO:0000313" key="3">
    <source>
        <dbReference type="EMBL" id="RJX66280.1"/>
    </source>
</evidence>
<dbReference type="OrthoDB" id="108135at2"/>
<dbReference type="Gene3D" id="3.40.710.10">
    <property type="entry name" value="DD-peptidase/beta-lactamase superfamily"/>
    <property type="match status" value="1"/>
</dbReference>
<sequence length="454" mass="48754">MFKRRNKPATRIASICRDVILLGMIGKSLFATAALAFLAANPAMARTAPSQTEPKSDSLTQQGAQAVAEFLHGKRTAEEVFSPGFLAVVPKSQLQALAAKLAEQFGPFDAVASVEEKNPNQGIVTLRYAKATIAGPITIDNGGKVTGLLLNDVKPLGDSVAKVQADLEALPGKVSVLSASLDGKQSSVLEIAPDQQLAIGSTFKLYVLSALAHSIERGEHRWDEVVNLTEKSLPSGQMQEWPAGAPVTLHTLASMMISISDNTATDQLIRVLGRKAIGDELRKSGHSTPDKTLPFLTTHELFALKGNPALGAQYAAADETGQEAILKRLDVQIKTDPASIPLPQYTEPHAIDTLEWFASANDIAGIFRRIVALKDPTARQILAISPSMSASDRARFAYVGYKGGSEPGVLNLSWLMQTKSGEWRVLTISWNDQSSPVDQGKLEMLATRLLKLSE</sequence>
<dbReference type="GO" id="GO:0030655">
    <property type="term" value="P:beta-lactam antibiotic catabolic process"/>
    <property type="evidence" value="ECO:0007669"/>
    <property type="project" value="InterPro"/>
</dbReference>
<dbReference type="InterPro" id="IPR012338">
    <property type="entry name" value="Beta-lactam/transpept-like"/>
</dbReference>
<dbReference type="PANTHER" id="PTHR35333">
    <property type="entry name" value="BETA-LACTAMASE"/>
    <property type="match status" value="1"/>
</dbReference>
<comment type="caution">
    <text evidence="3">The sequence shown here is derived from an EMBL/GenBank/DDBJ whole genome shotgun (WGS) entry which is preliminary data.</text>
</comment>
<dbReference type="InterPro" id="IPR045155">
    <property type="entry name" value="Beta-lactam_cat"/>
</dbReference>
<dbReference type="EMBL" id="RAHJ01000020">
    <property type="protein sequence ID" value="RJX66280.1"/>
    <property type="molecule type" value="Genomic_DNA"/>
</dbReference>
<organism evidence="3 4">
    <name type="scientific">Tsuneonella suprasediminis</name>
    <dbReference type="NCBI Taxonomy" id="2306996"/>
    <lineage>
        <taxon>Bacteria</taxon>
        <taxon>Pseudomonadati</taxon>
        <taxon>Pseudomonadota</taxon>
        <taxon>Alphaproteobacteria</taxon>
        <taxon>Sphingomonadales</taxon>
        <taxon>Erythrobacteraceae</taxon>
        <taxon>Tsuneonella</taxon>
    </lineage>
</organism>
<keyword evidence="4" id="KW-1185">Reference proteome</keyword>
<feature type="domain" description="Beta-lactamase class A catalytic" evidence="2">
    <location>
        <begin position="179"/>
        <end position="384"/>
    </location>
</feature>
<name>A0A419QZ63_9SPHN</name>
<reference evidence="3 4" key="1">
    <citation type="submission" date="2018-09" db="EMBL/GenBank/DDBJ databases">
        <title>Altererythrobacter sp.Ery1 and Ery12, the genome sequencing of novel strains in genus Alterythrobacter.</title>
        <authorList>
            <person name="Cheng H."/>
            <person name="Wu Y.-H."/>
            <person name="Fang C."/>
            <person name="Xu X.-W."/>
        </authorList>
    </citation>
    <scope>NUCLEOTIDE SEQUENCE [LARGE SCALE GENOMIC DNA]</scope>
    <source>
        <strain evidence="3 4">Ery12</strain>
    </source>
</reference>
<keyword evidence="3" id="KW-0378">Hydrolase</keyword>
<evidence type="ECO:0000259" key="2">
    <source>
        <dbReference type="Pfam" id="PF13354"/>
    </source>
</evidence>
<gene>
    <name evidence="3" type="ORF">D6858_12190</name>
</gene>
<accession>A0A419QZ63</accession>
<dbReference type="AlphaFoldDB" id="A0A419QZ63"/>
<evidence type="ECO:0000256" key="1">
    <source>
        <dbReference type="ARBA" id="ARBA00001526"/>
    </source>
</evidence>
<evidence type="ECO:0000313" key="4">
    <source>
        <dbReference type="Proteomes" id="UP000284322"/>
    </source>
</evidence>